<dbReference type="GO" id="GO:0005524">
    <property type="term" value="F:ATP binding"/>
    <property type="evidence" value="ECO:0007669"/>
    <property type="project" value="UniProtKB-KW"/>
</dbReference>
<accession>A0A927MTS2</accession>
<dbReference type="GO" id="GO:0008233">
    <property type="term" value="F:peptidase activity"/>
    <property type="evidence" value="ECO:0007669"/>
    <property type="project" value="UniProtKB-KW"/>
</dbReference>
<keyword evidence="4" id="KW-0645">Protease</keyword>
<dbReference type="PANTHER" id="PTHR47016:SF5">
    <property type="entry name" value="CLP DOMAIN SUPERFAMILY PROTEIN"/>
    <property type="match status" value="1"/>
</dbReference>
<dbReference type="InterPro" id="IPR044217">
    <property type="entry name" value="CLPT1/2"/>
</dbReference>
<organism evidence="4 5">
    <name type="scientific">Actinopolymorpha pittospori</name>
    <dbReference type="NCBI Taxonomy" id="648752"/>
    <lineage>
        <taxon>Bacteria</taxon>
        <taxon>Bacillati</taxon>
        <taxon>Actinomycetota</taxon>
        <taxon>Actinomycetes</taxon>
        <taxon>Propionibacteriales</taxon>
        <taxon>Actinopolymorphaceae</taxon>
        <taxon>Actinopolymorpha</taxon>
    </lineage>
</organism>
<dbReference type="RefSeq" id="WP_420481532.1">
    <property type="nucleotide sequence ID" value="NZ_BAABJL010000109.1"/>
</dbReference>
<dbReference type="EMBL" id="JADBEM010000001">
    <property type="protein sequence ID" value="MBE1606770.1"/>
    <property type="molecule type" value="Genomic_DNA"/>
</dbReference>
<name>A0A927MTS2_9ACTN</name>
<dbReference type="Gene3D" id="1.10.1780.10">
    <property type="entry name" value="Clp, N-terminal domain"/>
    <property type="match status" value="2"/>
</dbReference>
<comment type="caution">
    <text evidence="4">The sequence shown here is derived from an EMBL/GenBank/DDBJ whole genome shotgun (WGS) entry which is preliminary data.</text>
</comment>
<dbReference type="InterPro" id="IPR036628">
    <property type="entry name" value="Clp_N_dom_sf"/>
</dbReference>
<sequence>MALFERFTDGARRVVVLAQEEARQLGHNYIGTEHLLLGLMHEGSGEAARALAGAGLTLDGVREQVLALAPVPERPKPSGHIPFTPPAKTVMELALREALRLRHRYLGTEHLLLGLLQEGDGVAVVALRELGVDPVELRRAVLAELGERPGQTPPAGEHPGEHTPAESRTQVLAEMRATFDDNERLRGEVARLRALLLRHDIDPDEDAEQGQSGSGPA</sequence>
<dbReference type="SUPFAM" id="SSF81923">
    <property type="entry name" value="Double Clp-N motif"/>
    <property type="match status" value="1"/>
</dbReference>
<proteinExistence type="predicted"/>
<reference evidence="4" key="1">
    <citation type="submission" date="2020-10" db="EMBL/GenBank/DDBJ databases">
        <title>Sequencing the genomes of 1000 actinobacteria strains.</title>
        <authorList>
            <person name="Klenk H.-P."/>
        </authorList>
    </citation>
    <scope>NUCLEOTIDE SEQUENCE</scope>
    <source>
        <strain evidence="4">DSM 45354</strain>
    </source>
</reference>
<evidence type="ECO:0000256" key="2">
    <source>
        <dbReference type="SAM" id="MobiDB-lite"/>
    </source>
</evidence>
<evidence type="ECO:0000313" key="5">
    <source>
        <dbReference type="Proteomes" id="UP000638648"/>
    </source>
</evidence>
<feature type="region of interest" description="Disordered" evidence="2">
    <location>
        <begin position="145"/>
        <end position="167"/>
    </location>
</feature>
<feature type="region of interest" description="Disordered" evidence="2">
    <location>
        <begin position="198"/>
        <end position="217"/>
    </location>
</feature>
<evidence type="ECO:0000256" key="1">
    <source>
        <dbReference type="PROSITE-ProRule" id="PRU01251"/>
    </source>
</evidence>
<dbReference type="PROSITE" id="PS51903">
    <property type="entry name" value="CLP_R"/>
    <property type="match status" value="1"/>
</dbReference>
<keyword evidence="4" id="KW-0378">Hydrolase</keyword>
<keyword evidence="4" id="KW-0547">Nucleotide-binding</keyword>
<dbReference type="InterPro" id="IPR004176">
    <property type="entry name" value="Clp_R_N"/>
</dbReference>
<dbReference type="AlphaFoldDB" id="A0A927MTS2"/>
<keyword evidence="1" id="KW-0677">Repeat</keyword>
<evidence type="ECO:0000259" key="3">
    <source>
        <dbReference type="PROSITE" id="PS51903"/>
    </source>
</evidence>
<protein>
    <submittedName>
        <fullName evidence="4">ATP-dependent Clp protease ATP-binding subunit ClpC</fullName>
    </submittedName>
</protein>
<gene>
    <name evidence="4" type="ORF">HEB94_003618</name>
</gene>
<feature type="domain" description="Clp R" evidence="3">
    <location>
        <begin position="4"/>
        <end position="147"/>
    </location>
</feature>
<keyword evidence="5" id="KW-1185">Reference proteome</keyword>
<keyword evidence="4" id="KW-0067">ATP-binding</keyword>
<dbReference type="Pfam" id="PF02861">
    <property type="entry name" value="Clp_N"/>
    <property type="match status" value="1"/>
</dbReference>
<evidence type="ECO:0000313" key="4">
    <source>
        <dbReference type="EMBL" id="MBE1606770.1"/>
    </source>
</evidence>
<dbReference type="Proteomes" id="UP000638648">
    <property type="component" value="Unassembled WGS sequence"/>
</dbReference>
<dbReference type="PANTHER" id="PTHR47016">
    <property type="entry name" value="ATP-DEPENDENT CLP PROTEASE ATP-BINDING SUBUNIT CLPT1, CHLOROPLASTIC"/>
    <property type="match status" value="1"/>
</dbReference>
<dbReference type="GO" id="GO:0006508">
    <property type="term" value="P:proteolysis"/>
    <property type="evidence" value="ECO:0007669"/>
    <property type="project" value="UniProtKB-KW"/>
</dbReference>